<dbReference type="AlphaFoldDB" id="A0A1Y6IVK5"/>
<dbReference type="EMBL" id="FXXI01000002">
    <property type="protein sequence ID" value="SMS00083.1"/>
    <property type="molecule type" value="Genomic_DNA"/>
</dbReference>
<keyword evidence="4" id="KW-1185">Reference proteome</keyword>
<gene>
    <name evidence="1" type="ORF">SBX37_03135</name>
    <name evidence="2" type="ORF">VIM7927_01324</name>
</gene>
<evidence type="ECO:0000313" key="3">
    <source>
        <dbReference type="Proteomes" id="UP000196125"/>
    </source>
</evidence>
<organism evidence="2 3">
    <name type="scientific">Vibrio mangrovi</name>
    <dbReference type="NCBI Taxonomy" id="474394"/>
    <lineage>
        <taxon>Bacteria</taxon>
        <taxon>Pseudomonadati</taxon>
        <taxon>Pseudomonadota</taxon>
        <taxon>Gammaproteobacteria</taxon>
        <taxon>Vibrionales</taxon>
        <taxon>Vibrionaceae</taxon>
        <taxon>Vibrio</taxon>
    </lineage>
</organism>
<evidence type="ECO:0000313" key="2">
    <source>
        <dbReference type="EMBL" id="SMS00083.1"/>
    </source>
</evidence>
<reference evidence="1 4" key="2">
    <citation type="submission" date="2023-11" db="EMBL/GenBank/DDBJ databases">
        <title>Plant-associative lifestyle of Vibrio porteresiae and its evolutionary dynamics.</title>
        <authorList>
            <person name="Rameshkumar N."/>
            <person name="Kirti K."/>
        </authorList>
    </citation>
    <scope>NUCLEOTIDE SEQUENCE [LARGE SCALE GENOMIC DNA]</scope>
    <source>
        <strain evidence="1 4">MSSRF38</strain>
    </source>
</reference>
<dbReference type="RefSeq" id="WP_087480163.1">
    <property type="nucleotide sequence ID" value="NZ_AP024883.1"/>
</dbReference>
<dbReference type="OrthoDB" id="6398352at2"/>
<accession>A0A1Y6IVK5</accession>
<dbReference type="Proteomes" id="UP001283366">
    <property type="component" value="Unassembled WGS sequence"/>
</dbReference>
<evidence type="ECO:0000313" key="4">
    <source>
        <dbReference type="Proteomes" id="UP001283366"/>
    </source>
</evidence>
<dbReference type="Proteomes" id="UP000196125">
    <property type="component" value="Unassembled WGS sequence"/>
</dbReference>
<evidence type="ECO:0000313" key="1">
    <source>
        <dbReference type="EMBL" id="MDW6001890.1"/>
    </source>
</evidence>
<protein>
    <submittedName>
        <fullName evidence="2">Uncharacterized protein</fullName>
    </submittedName>
</protein>
<reference evidence="2 3" key="1">
    <citation type="submission" date="2017-05" db="EMBL/GenBank/DDBJ databases">
        <authorList>
            <person name="Song R."/>
            <person name="Chenine A.L."/>
            <person name="Ruprecht R.M."/>
        </authorList>
    </citation>
    <scope>NUCLEOTIDE SEQUENCE [LARGE SCALE GENOMIC DNA]</scope>
    <source>
        <strain evidence="2 3">CECT 7927</strain>
    </source>
</reference>
<sequence>MNAQQLLRFFADHYDFERASQYLADPEVRFFAKSWLVVELGQLLIQHYPDAQHEFAPRYLLDEQYLHYREKDDRVEACNKRTASYADFSIRQASSPLWCEIFSIHQEQFRQRRERQKMAMNMARVDAFQHYLKREKVCLISALWGTFGTQDSALLAEFDNESQCTYALDSARQGSGQISRLCQIDKKAGPRLILTVYMPK</sequence>
<name>A0A1Y6IVK5_9VIBR</name>
<dbReference type="EMBL" id="JAWRCO010000001">
    <property type="protein sequence ID" value="MDW6001890.1"/>
    <property type="molecule type" value="Genomic_DNA"/>
</dbReference>
<proteinExistence type="predicted"/>